<accession>A0A6S5RNR3</accession>
<evidence type="ECO:0000313" key="3">
    <source>
        <dbReference type="Proteomes" id="UP000515591"/>
    </source>
</evidence>
<dbReference type="AlphaFoldDB" id="A0A6S5RNR3"/>
<protein>
    <submittedName>
        <fullName evidence="2">Uncharacterized protein</fullName>
    </submittedName>
</protein>
<proteinExistence type="predicted"/>
<sequence>MASLKDEHAYLDADRFTQRPFSRSSGTRPGSGIRLSTCVDGDFYSCAACVCPALQGWVVPVVINQFLFLEAKLRLTKFRVGLIVFSVIALLIVLWGRHNPLPNDEFYIRRFELNRTEIEALVYEYRHRAERGRVPWVQQAENRKRLVAAGLRQISETSPMWSSRPYSRLFYRRLIQDDAFRDAECGQLLQRCNSIVVDIDAEGGEEENFAVILLGSGFSLVRKMLVYFPVVPKVEERRFQLPVHTYPVDSYARLFESLDDTPPDWARGECVYRRIEQNWFIELCRVEI</sequence>
<keyword evidence="1" id="KW-1133">Transmembrane helix</keyword>
<keyword evidence="1" id="KW-0472">Membrane</keyword>
<evidence type="ECO:0000256" key="1">
    <source>
        <dbReference type="SAM" id="Phobius"/>
    </source>
</evidence>
<keyword evidence="1" id="KW-0812">Transmembrane</keyword>
<name>A0A6S5RNR3_9GAMM</name>
<evidence type="ECO:0000313" key="2">
    <source>
        <dbReference type="EMBL" id="BBT16553.1"/>
    </source>
</evidence>
<dbReference type="EMBL" id="AP022213">
    <property type="protein sequence ID" value="BBT16553.1"/>
    <property type="molecule type" value="Genomic_DNA"/>
</dbReference>
<gene>
    <name evidence="2" type="ORF">WP8S17C03_26020</name>
</gene>
<reference evidence="2 3" key="1">
    <citation type="submission" date="2019-12" db="EMBL/GenBank/DDBJ databases">
        <title>complete genome sequences of Pseudomonas otitidis str. WP8-S17-CRE-03 isolated from wastewater treatment plant effluent.</title>
        <authorList>
            <person name="Sekizuka T."/>
            <person name="Itokawa K."/>
            <person name="Yatsu K."/>
            <person name="Inamine Y."/>
            <person name="Kuroda M."/>
        </authorList>
    </citation>
    <scope>NUCLEOTIDE SEQUENCE [LARGE SCALE GENOMIC DNA]</scope>
    <source>
        <strain evidence="2 3">WP8-S17-CRE-03</strain>
    </source>
</reference>
<dbReference type="RefSeq" id="WP_182852680.1">
    <property type="nucleotide sequence ID" value="NZ_AP022213.1"/>
</dbReference>
<dbReference type="Proteomes" id="UP000515591">
    <property type="component" value="Chromosome"/>
</dbReference>
<feature type="transmembrane region" description="Helical" evidence="1">
    <location>
        <begin position="78"/>
        <end position="96"/>
    </location>
</feature>
<organism evidence="2 3">
    <name type="scientific">Metapseudomonas otitidis</name>
    <dbReference type="NCBI Taxonomy" id="319939"/>
    <lineage>
        <taxon>Bacteria</taxon>
        <taxon>Pseudomonadati</taxon>
        <taxon>Pseudomonadota</taxon>
        <taxon>Gammaproteobacteria</taxon>
        <taxon>Pseudomonadales</taxon>
        <taxon>Pseudomonadaceae</taxon>
        <taxon>Metapseudomonas</taxon>
    </lineage>
</organism>